<protein>
    <submittedName>
        <fullName evidence="2">Uncharacterized protein</fullName>
    </submittedName>
</protein>
<feature type="region of interest" description="Disordered" evidence="1">
    <location>
        <begin position="145"/>
        <end position="191"/>
    </location>
</feature>
<sequence length="191" mass="21284">MRQRIGNAVLQSWDPTLVNPSRAGTTKMRRHVHGREFCVPESETPSRPIRNAVLQSWDPTLVNPSISSYSTLPIVDENHSSSPSLPSVVPIGAPWQQVFLLARRQKKIYVEVFDLAPIKLTLSTAFQTDSVVSVPSGFKYDINYQPPMEAEYNPSSKDDVENQQQAPREKSFDGDSESISPITTRGTAVDE</sequence>
<feature type="compositionally biased region" description="Polar residues" evidence="1">
    <location>
        <begin position="177"/>
        <end position="191"/>
    </location>
</feature>
<accession>A0A835DV97</accession>
<comment type="caution">
    <text evidence="2">The sequence shown here is derived from an EMBL/GenBank/DDBJ whole genome shotgun (WGS) entry which is preliminary data.</text>
</comment>
<proteinExistence type="predicted"/>
<dbReference type="AlphaFoldDB" id="A0A835DV97"/>
<evidence type="ECO:0000313" key="2">
    <source>
        <dbReference type="EMBL" id="KAF8413974.1"/>
    </source>
</evidence>
<dbReference type="OrthoDB" id="428159at2759"/>
<dbReference type="Proteomes" id="UP000655225">
    <property type="component" value="Unassembled WGS sequence"/>
</dbReference>
<keyword evidence="3" id="KW-1185">Reference proteome</keyword>
<evidence type="ECO:0000256" key="1">
    <source>
        <dbReference type="SAM" id="MobiDB-lite"/>
    </source>
</evidence>
<gene>
    <name evidence="2" type="ORF">HHK36_001972</name>
</gene>
<name>A0A835DV97_TETSI</name>
<organism evidence="2 3">
    <name type="scientific">Tetracentron sinense</name>
    <name type="common">Spur-leaf</name>
    <dbReference type="NCBI Taxonomy" id="13715"/>
    <lineage>
        <taxon>Eukaryota</taxon>
        <taxon>Viridiplantae</taxon>
        <taxon>Streptophyta</taxon>
        <taxon>Embryophyta</taxon>
        <taxon>Tracheophyta</taxon>
        <taxon>Spermatophyta</taxon>
        <taxon>Magnoliopsida</taxon>
        <taxon>Trochodendrales</taxon>
        <taxon>Trochodendraceae</taxon>
        <taxon>Tetracentron</taxon>
    </lineage>
</organism>
<dbReference type="EMBL" id="JABCRI010000001">
    <property type="protein sequence ID" value="KAF8413974.1"/>
    <property type="molecule type" value="Genomic_DNA"/>
</dbReference>
<reference evidence="2 3" key="1">
    <citation type="submission" date="2020-04" db="EMBL/GenBank/DDBJ databases">
        <title>Plant Genome Project.</title>
        <authorList>
            <person name="Zhang R.-G."/>
        </authorList>
    </citation>
    <scope>NUCLEOTIDE SEQUENCE [LARGE SCALE GENOMIC DNA]</scope>
    <source>
        <strain evidence="2">YNK0</strain>
        <tissue evidence="2">Leaf</tissue>
    </source>
</reference>
<evidence type="ECO:0000313" key="3">
    <source>
        <dbReference type="Proteomes" id="UP000655225"/>
    </source>
</evidence>